<gene>
    <name evidence="1" type="ORF">Pan161_07420</name>
</gene>
<dbReference type="AlphaFoldDB" id="A0A517V7Y0"/>
<evidence type="ECO:0000313" key="1">
    <source>
        <dbReference type="EMBL" id="QDT89116.1"/>
    </source>
</evidence>
<proteinExistence type="predicted"/>
<keyword evidence="2" id="KW-1185">Reference proteome</keyword>
<accession>A0A517V7Y0</accession>
<dbReference type="Proteomes" id="UP000316855">
    <property type="component" value="Chromosome"/>
</dbReference>
<protein>
    <submittedName>
        <fullName evidence="1">Uncharacterized protein</fullName>
    </submittedName>
</protein>
<dbReference type="KEGG" id="gax:Pan161_07420"/>
<reference evidence="1 2" key="1">
    <citation type="submission" date="2019-02" db="EMBL/GenBank/DDBJ databases">
        <title>Deep-cultivation of Planctomycetes and their phenomic and genomic characterization uncovers novel biology.</title>
        <authorList>
            <person name="Wiegand S."/>
            <person name="Jogler M."/>
            <person name="Boedeker C."/>
            <person name="Pinto D."/>
            <person name="Vollmers J."/>
            <person name="Rivas-Marin E."/>
            <person name="Kohn T."/>
            <person name="Peeters S.H."/>
            <person name="Heuer A."/>
            <person name="Rast P."/>
            <person name="Oberbeckmann S."/>
            <person name="Bunk B."/>
            <person name="Jeske O."/>
            <person name="Meyerdierks A."/>
            <person name="Storesund J.E."/>
            <person name="Kallscheuer N."/>
            <person name="Luecker S."/>
            <person name="Lage O.M."/>
            <person name="Pohl T."/>
            <person name="Merkel B.J."/>
            <person name="Hornburger P."/>
            <person name="Mueller R.-W."/>
            <person name="Bruemmer F."/>
            <person name="Labrenz M."/>
            <person name="Spormann A.M."/>
            <person name="Op den Camp H."/>
            <person name="Overmann J."/>
            <person name="Amann R."/>
            <person name="Jetten M.S.M."/>
            <person name="Mascher T."/>
            <person name="Medema M.H."/>
            <person name="Devos D.P."/>
            <person name="Kaster A.-K."/>
            <person name="Ovreas L."/>
            <person name="Rohde M."/>
            <person name="Galperin M.Y."/>
            <person name="Jogler C."/>
        </authorList>
    </citation>
    <scope>NUCLEOTIDE SEQUENCE [LARGE SCALE GENOMIC DNA]</scope>
    <source>
        <strain evidence="1 2">Pan161</strain>
    </source>
</reference>
<name>A0A517V7Y0_9PLAN</name>
<evidence type="ECO:0000313" key="2">
    <source>
        <dbReference type="Proteomes" id="UP000316855"/>
    </source>
</evidence>
<sequence>MIPDEEVVVLLETQSGMAYISISLPLSNDCIGG</sequence>
<dbReference type="EMBL" id="CP036343">
    <property type="protein sequence ID" value="QDT89116.1"/>
    <property type="molecule type" value="Genomic_DNA"/>
</dbReference>
<organism evidence="1 2">
    <name type="scientific">Gimesia algae</name>
    <dbReference type="NCBI Taxonomy" id="2527971"/>
    <lineage>
        <taxon>Bacteria</taxon>
        <taxon>Pseudomonadati</taxon>
        <taxon>Planctomycetota</taxon>
        <taxon>Planctomycetia</taxon>
        <taxon>Planctomycetales</taxon>
        <taxon>Planctomycetaceae</taxon>
        <taxon>Gimesia</taxon>
    </lineage>
</organism>